<evidence type="ECO:0000259" key="16">
    <source>
        <dbReference type="Pfam" id="PF12810"/>
    </source>
</evidence>
<evidence type="ECO:0000256" key="7">
    <source>
        <dbReference type="ARBA" id="ARBA00022741"/>
    </source>
</evidence>
<dbReference type="GO" id="GO:0005524">
    <property type="term" value="F:ATP binding"/>
    <property type="evidence" value="ECO:0007669"/>
    <property type="project" value="UniProtKB-KW"/>
</dbReference>
<feature type="domain" description="ALK/LTK-like glycine-rich" evidence="16">
    <location>
        <begin position="98"/>
        <end position="186"/>
    </location>
</feature>
<dbReference type="EC" id="2.7.10.1" evidence="2"/>
<evidence type="ECO:0000256" key="1">
    <source>
        <dbReference type="ARBA" id="ARBA00004251"/>
    </source>
</evidence>
<dbReference type="GO" id="GO:0005886">
    <property type="term" value="C:plasma membrane"/>
    <property type="evidence" value="ECO:0007669"/>
    <property type="project" value="UniProtKB-SubCell"/>
</dbReference>
<keyword evidence="12" id="KW-0829">Tyrosine-protein kinase</keyword>
<keyword evidence="7" id="KW-0547">Nucleotide-binding</keyword>
<name>A0A6S7JDS6_PARCT</name>
<dbReference type="OrthoDB" id="5988945at2759"/>
<keyword evidence="14" id="KW-0675">Receptor</keyword>
<keyword evidence="13" id="KW-1015">Disulfide bond</keyword>
<evidence type="ECO:0000256" key="11">
    <source>
        <dbReference type="ARBA" id="ARBA00023136"/>
    </source>
</evidence>
<reference evidence="17" key="1">
    <citation type="submission" date="2020-04" db="EMBL/GenBank/DDBJ databases">
        <authorList>
            <person name="Alioto T."/>
            <person name="Alioto T."/>
            <person name="Gomez Garrido J."/>
        </authorList>
    </citation>
    <scope>NUCLEOTIDE SEQUENCE</scope>
    <source>
        <strain evidence="17">A484AB</strain>
    </source>
</reference>
<sequence length="197" mass="21134">MATQKRQACTTAERRKKLAIFATLCAVAVLVIILVVVLLTVLKSENDEEEEHTFVRVFTNLGRVGHKGPTDTDEYRGTVLEKEVEVVDGIQLWNVPFSGVWYLEVYGASGGDGLYSGHNGRLEGGLGAKLTGKLKLDKGTVFKILVGQQGERDHLTHFRAGSGGGATFVVSRDDKPIMVAGGGGGGGVPKLGKWRLL</sequence>
<dbReference type="EMBL" id="CACRXK020008576">
    <property type="protein sequence ID" value="CAB4015091.1"/>
    <property type="molecule type" value="Genomic_DNA"/>
</dbReference>
<evidence type="ECO:0000256" key="4">
    <source>
        <dbReference type="ARBA" id="ARBA00022679"/>
    </source>
</evidence>
<keyword evidence="3" id="KW-1003">Cell membrane</keyword>
<keyword evidence="10" id="KW-1133">Transmembrane helix</keyword>
<evidence type="ECO:0000256" key="2">
    <source>
        <dbReference type="ARBA" id="ARBA00011902"/>
    </source>
</evidence>
<comment type="caution">
    <text evidence="17">The sequence shown here is derived from an EMBL/GenBank/DDBJ whole genome shotgun (WGS) entry which is preliminary data.</text>
</comment>
<evidence type="ECO:0000313" key="17">
    <source>
        <dbReference type="EMBL" id="CAB4015091.1"/>
    </source>
</evidence>
<keyword evidence="8" id="KW-0418">Kinase</keyword>
<keyword evidence="11" id="KW-0472">Membrane</keyword>
<comment type="subcellular location">
    <subcellularLocation>
        <location evidence="1">Cell membrane</location>
        <topology evidence="1">Single-pass type I membrane protein</topology>
    </subcellularLocation>
</comment>
<dbReference type="AlphaFoldDB" id="A0A6S7JDS6"/>
<keyword evidence="4" id="KW-0808">Transferase</keyword>
<evidence type="ECO:0000256" key="5">
    <source>
        <dbReference type="ARBA" id="ARBA00022692"/>
    </source>
</evidence>
<keyword evidence="18" id="KW-1185">Reference proteome</keyword>
<evidence type="ECO:0000256" key="13">
    <source>
        <dbReference type="ARBA" id="ARBA00023157"/>
    </source>
</evidence>
<dbReference type="Pfam" id="PF12810">
    <property type="entry name" value="ALK_LTK_GRD"/>
    <property type="match status" value="1"/>
</dbReference>
<dbReference type="PANTHER" id="PTHR31535:SF3">
    <property type="entry name" value="REGULATORY PROTEIN ZESTE"/>
    <property type="match status" value="1"/>
</dbReference>
<organism evidence="17 18">
    <name type="scientific">Paramuricea clavata</name>
    <name type="common">Red gorgonian</name>
    <name type="synonym">Violescent sea-whip</name>
    <dbReference type="NCBI Taxonomy" id="317549"/>
    <lineage>
        <taxon>Eukaryota</taxon>
        <taxon>Metazoa</taxon>
        <taxon>Cnidaria</taxon>
        <taxon>Anthozoa</taxon>
        <taxon>Octocorallia</taxon>
        <taxon>Malacalcyonacea</taxon>
        <taxon>Plexauridae</taxon>
        <taxon>Paramuricea</taxon>
    </lineage>
</organism>
<gene>
    <name evidence="17" type="ORF">PACLA_8A053128</name>
</gene>
<dbReference type="InterPro" id="IPR055163">
    <property type="entry name" value="ALK/LTK-like_GRD"/>
</dbReference>
<keyword evidence="5" id="KW-0812">Transmembrane</keyword>
<dbReference type="Proteomes" id="UP001152795">
    <property type="component" value="Unassembled WGS sequence"/>
</dbReference>
<dbReference type="PANTHER" id="PTHR31535">
    <property type="match status" value="1"/>
</dbReference>
<evidence type="ECO:0000256" key="6">
    <source>
        <dbReference type="ARBA" id="ARBA00022729"/>
    </source>
</evidence>
<evidence type="ECO:0000256" key="15">
    <source>
        <dbReference type="ARBA" id="ARBA00023180"/>
    </source>
</evidence>
<evidence type="ECO:0000256" key="10">
    <source>
        <dbReference type="ARBA" id="ARBA00022989"/>
    </source>
</evidence>
<evidence type="ECO:0000313" key="18">
    <source>
        <dbReference type="Proteomes" id="UP001152795"/>
    </source>
</evidence>
<proteinExistence type="predicted"/>
<evidence type="ECO:0000256" key="9">
    <source>
        <dbReference type="ARBA" id="ARBA00022840"/>
    </source>
</evidence>
<protein>
    <recommendedName>
        <fullName evidence="2">receptor protein-tyrosine kinase</fullName>
        <ecNumber evidence="2">2.7.10.1</ecNumber>
    </recommendedName>
</protein>
<evidence type="ECO:0000256" key="12">
    <source>
        <dbReference type="ARBA" id="ARBA00023137"/>
    </source>
</evidence>
<evidence type="ECO:0000256" key="14">
    <source>
        <dbReference type="ARBA" id="ARBA00023170"/>
    </source>
</evidence>
<evidence type="ECO:0000256" key="8">
    <source>
        <dbReference type="ARBA" id="ARBA00022777"/>
    </source>
</evidence>
<keyword evidence="15" id="KW-0325">Glycoprotein</keyword>
<keyword evidence="9" id="KW-0067">ATP-binding</keyword>
<keyword evidence="6" id="KW-0732">Signal</keyword>
<accession>A0A6S7JDS6</accession>
<dbReference type="GO" id="GO:0004714">
    <property type="term" value="F:transmembrane receptor protein tyrosine kinase activity"/>
    <property type="evidence" value="ECO:0007669"/>
    <property type="project" value="UniProtKB-EC"/>
</dbReference>
<evidence type="ECO:0000256" key="3">
    <source>
        <dbReference type="ARBA" id="ARBA00022475"/>
    </source>
</evidence>